<dbReference type="OrthoDB" id="340500at2759"/>
<dbReference type="SUPFAM" id="SSF54791">
    <property type="entry name" value="Eukaryotic type KH-domain (KH-domain type I)"/>
    <property type="match status" value="1"/>
</dbReference>
<keyword evidence="4" id="KW-0271">Exosome</keyword>
<keyword evidence="9" id="KW-1185">Reference proteome</keyword>
<dbReference type="GO" id="GO:0071051">
    <property type="term" value="P:poly(A)-dependent snoRNA 3'-end processing"/>
    <property type="evidence" value="ECO:0007669"/>
    <property type="project" value="TreeGrafter"/>
</dbReference>
<evidence type="ECO:0000256" key="5">
    <source>
        <dbReference type="ARBA" id="ARBA00022884"/>
    </source>
</evidence>
<dbReference type="EMBL" id="CAJFCW020000001">
    <property type="protein sequence ID" value="CAG9085278.1"/>
    <property type="molecule type" value="Genomic_DNA"/>
</dbReference>
<comment type="caution">
    <text evidence="8">The sequence shown here is derived from an EMBL/GenBank/DDBJ whole genome shotgun (WGS) entry which is preliminary data.</text>
</comment>
<sequence length="236" mass="25853">MASIVLPGDTIPAPWLQQNKKKTVGNGIIVLPDKTLQANVAGVLRVTENAVYVESNETRYLPKSGDLIVGTVIGQTGDFFKVDIGGPQSALLSFLSFEGATKRNRPQLKVGSLVYAQVVMASKNVEPELSCVDMDGRAEGMGIMKDAGIVVHIPLNYARRLLQPEDKLLKLIGKKFKCELVVGMNGQVLIIGSPRTVTAIYRILDRCEDTFEVNYDKLVDSVDAQEDEQTDVKMEE</sequence>
<keyword evidence="3" id="KW-0698">rRNA processing</keyword>
<evidence type="ECO:0000313" key="9">
    <source>
        <dbReference type="Proteomes" id="UP000614601"/>
    </source>
</evidence>
<comment type="similarity">
    <text evidence="2">Belongs to the RRP40 family.</text>
</comment>
<evidence type="ECO:0000256" key="2">
    <source>
        <dbReference type="ARBA" id="ARBA00007841"/>
    </source>
</evidence>
<dbReference type="Pfam" id="PF15985">
    <property type="entry name" value="KH_6"/>
    <property type="match status" value="1"/>
</dbReference>
<dbReference type="PANTHER" id="PTHR21321">
    <property type="entry name" value="PNAS-3 RELATED"/>
    <property type="match status" value="1"/>
</dbReference>
<dbReference type="EMBL" id="CAJFDH010000001">
    <property type="protein sequence ID" value="CAD5207348.1"/>
    <property type="molecule type" value="Genomic_DNA"/>
</dbReference>
<comment type="subcellular location">
    <subcellularLocation>
        <location evidence="1">Nucleus</location>
        <location evidence="1">Nucleolus</location>
    </subcellularLocation>
</comment>
<dbReference type="GO" id="GO:0003723">
    <property type="term" value="F:RNA binding"/>
    <property type="evidence" value="ECO:0007669"/>
    <property type="project" value="UniProtKB-KW"/>
</dbReference>
<dbReference type="Proteomes" id="UP000783686">
    <property type="component" value="Unassembled WGS sequence"/>
</dbReference>
<evidence type="ECO:0000313" key="8">
    <source>
        <dbReference type="EMBL" id="CAD5207348.1"/>
    </source>
</evidence>
<dbReference type="InterPro" id="IPR026699">
    <property type="entry name" value="Exosome_RNA_bind1/RRP40/RRP4"/>
</dbReference>
<reference evidence="8" key="1">
    <citation type="submission" date="2020-09" db="EMBL/GenBank/DDBJ databases">
        <authorList>
            <person name="Kikuchi T."/>
        </authorList>
    </citation>
    <scope>NUCLEOTIDE SEQUENCE</scope>
    <source>
        <strain evidence="8">SH1</strain>
    </source>
</reference>
<evidence type="ECO:0000256" key="4">
    <source>
        <dbReference type="ARBA" id="ARBA00022835"/>
    </source>
</evidence>
<dbReference type="GO" id="GO:0071038">
    <property type="term" value="P:TRAMP-dependent tRNA surveillance pathway"/>
    <property type="evidence" value="ECO:0007669"/>
    <property type="project" value="TreeGrafter"/>
</dbReference>
<dbReference type="Gene3D" id="3.30.1370.10">
    <property type="entry name" value="K Homology domain, type 1"/>
    <property type="match status" value="1"/>
</dbReference>
<evidence type="ECO:0000259" key="7">
    <source>
        <dbReference type="Pfam" id="PF15985"/>
    </source>
</evidence>
<dbReference type="GO" id="GO:0071034">
    <property type="term" value="P:CUT catabolic process"/>
    <property type="evidence" value="ECO:0007669"/>
    <property type="project" value="TreeGrafter"/>
</dbReference>
<dbReference type="InterPro" id="IPR037319">
    <property type="entry name" value="Rrp40_S1"/>
</dbReference>
<organism evidence="8 9">
    <name type="scientific">Bursaphelenchus okinawaensis</name>
    <dbReference type="NCBI Taxonomy" id="465554"/>
    <lineage>
        <taxon>Eukaryota</taxon>
        <taxon>Metazoa</taxon>
        <taxon>Ecdysozoa</taxon>
        <taxon>Nematoda</taxon>
        <taxon>Chromadorea</taxon>
        <taxon>Rhabditida</taxon>
        <taxon>Tylenchina</taxon>
        <taxon>Tylenchomorpha</taxon>
        <taxon>Aphelenchoidea</taxon>
        <taxon>Aphelenchoididae</taxon>
        <taxon>Bursaphelenchus</taxon>
    </lineage>
</organism>
<evidence type="ECO:0000256" key="1">
    <source>
        <dbReference type="ARBA" id="ARBA00004604"/>
    </source>
</evidence>
<dbReference type="Proteomes" id="UP000614601">
    <property type="component" value="Unassembled WGS sequence"/>
</dbReference>
<dbReference type="GO" id="GO:0000177">
    <property type="term" value="C:cytoplasmic exosome (RNase complex)"/>
    <property type="evidence" value="ECO:0007669"/>
    <property type="project" value="TreeGrafter"/>
</dbReference>
<name>A0A811JV94_9BILA</name>
<dbReference type="GO" id="GO:0034475">
    <property type="term" value="P:U4 snRNA 3'-end processing"/>
    <property type="evidence" value="ECO:0007669"/>
    <property type="project" value="TreeGrafter"/>
</dbReference>
<dbReference type="GO" id="GO:0000176">
    <property type="term" value="C:nuclear exosome (RNase complex)"/>
    <property type="evidence" value="ECO:0007669"/>
    <property type="project" value="TreeGrafter"/>
</dbReference>
<dbReference type="Gene3D" id="2.40.50.100">
    <property type="match status" value="1"/>
</dbReference>
<dbReference type="PANTHER" id="PTHR21321:SF1">
    <property type="entry name" value="EXOSOME COMPLEX COMPONENT RRP40"/>
    <property type="match status" value="1"/>
</dbReference>
<feature type="domain" description="K Homology" evidence="7">
    <location>
        <begin position="148"/>
        <end position="188"/>
    </location>
</feature>
<keyword evidence="5" id="KW-0694">RNA-binding</keyword>
<dbReference type="SUPFAM" id="SSF50249">
    <property type="entry name" value="Nucleic acid-binding proteins"/>
    <property type="match status" value="1"/>
</dbReference>
<dbReference type="AlphaFoldDB" id="A0A811JV94"/>
<gene>
    <name evidence="8" type="ORF">BOKJ2_LOCUS2032</name>
</gene>
<protein>
    <recommendedName>
        <fullName evidence="6">Ribosomal RNA-processing protein 40</fullName>
    </recommendedName>
</protein>
<dbReference type="GO" id="GO:0000467">
    <property type="term" value="P:exonucleolytic trimming to generate mature 3'-end of 5.8S rRNA from tricistronic rRNA transcript (SSU-rRNA, 5.8S rRNA, LSU-rRNA)"/>
    <property type="evidence" value="ECO:0007669"/>
    <property type="project" value="TreeGrafter"/>
</dbReference>
<dbReference type="InterPro" id="IPR012340">
    <property type="entry name" value="NA-bd_OB-fold"/>
</dbReference>
<dbReference type="Gene3D" id="2.40.50.140">
    <property type="entry name" value="Nucleic acid-binding proteins"/>
    <property type="match status" value="1"/>
</dbReference>
<dbReference type="GO" id="GO:0071035">
    <property type="term" value="P:nuclear polyadenylation-dependent rRNA catabolic process"/>
    <property type="evidence" value="ECO:0007669"/>
    <property type="project" value="TreeGrafter"/>
</dbReference>
<proteinExistence type="inferred from homology"/>
<dbReference type="FunFam" id="2.40.50.140:FF:000112">
    <property type="entry name" value="Exosome complex component RRP40"/>
    <property type="match status" value="1"/>
</dbReference>
<dbReference type="InterPro" id="IPR036612">
    <property type="entry name" value="KH_dom_type_1_sf"/>
</dbReference>
<evidence type="ECO:0000256" key="6">
    <source>
        <dbReference type="ARBA" id="ARBA00030615"/>
    </source>
</evidence>
<dbReference type="Pfam" id="PF21262">
    <property type="entry name" value="RRP40_S1"/>
    <property type="match status" value="1"/>
</dbReference>
<accession>A0A811JV94</accession>
<dbReference type="InterPro" id="IPR004088">
    <property type="entry name" value="KH_dom_type_1"/>
</dbReference>
<dbReference type="GO" id="GO:0005730">
    <property type="term" value="C:nucleolus"/>
    <property type="evidence" value="ECO:0007669"/>
    <property type="project" value="UniProtKB-SubCell"/>
</dbReference>
<evidence type="ECO:0000256" key="3">
    <source>
        <dbReference type="ARBA" id="ARBA00022552"/>
    </source>
</evidence>
<dbReference type="CDD" id="cd05790">
    <property type="entry name" value="S1_Rrp40"/>
    <property type="match status" value="1"/>
</dbReference>